<feature type="coiled-coil region" evidence="1">
    <location>
        <begin position="574"/>
        <end position="644"/>
    </location>
</feature>
<dbReference type="AlphaFoldDB" id="A0A1R3R751"/>
<accession>A0A1R3R751</accession>
<keyword evidence="4" id="KW-1185">Reference proteome</keyword>
<evidence type="ECO:0000256" key="1">
    <source>
        <dbReference type="SAM" id="Coils"/>
    </source>
</evidence>
<name>A0A1R3R751_ASPC5</name>
<feature type="region of interest" description="Disordered" evidence="2">
    <location>
        <begin position="1"/>
        <end position="38"/>
    </location>
</feature>
<evidence type="ECO:0000256" key="2">
    <source>
        <dbReference type="SAM" id="MobiDB-lite"/>
    </source>
</evidence>
<sequence length="1045" mass="117910">MDPDAGTTRDPRLASRSSRPPLNRQSSLPTASGSPVRFRSNSLISGNVSPVDVQNATTDQFIRGVSDLVQAAVIAASSHSEKERLQKRRDTTENLLKKAKSHASFPSTAAFFQQSQKEEEVDLTRVDDALKKHAAHYKQLENALRAKFNSIISLDTPRNEDRLNHLQRDLQAARNSVGSTSNEVSKLRDYNINLESKMKFLQDRISALDKTATSHASTLSTHTKLTKETSERITKISSELEAVSASKESHIESAALKTHIDELRAQASDLGVKIQSLQKSQQESSDYFEKVNKSMDDHHKKHDDQTMENARSLAALNARLISVEEKRVQPSPPAEDTTTGPSVILKELESRLQRLESDFSTQYKPDPTLVTKLQEMKAEHTTLQKIQEMKDDLQFSEMEELKRAWETGAQELEKIQSNHARLKEELKGLIQNQANPTVVQEQIAGLSTGLRNTQHVVETVRVGLQSFEARYNSLSTDTIVKNMVVAMQEMYPSTAQLTEQISIIRGWFEREIPPMKAMAERLQYAYVNQREEALRAEEVARLRREHANLSQSLAPVWERLTAQNQNRWLTADDMRQLQGGLNALEGKLKEHTSKVDGYLTSMKAEEKLLVQNLKTDRADLYNQVKALAGEQEALAKRLTDARKEDDLQSQVSALADKQEDLVRKFTGFQKNNWQGQVQALSDEQKGLAKRFSDFQKGNLPSQVKALADEQQTLARRLAESVKDDLQKQVKALADEQQALVKRFSDTQKIDNLHDQLGSLSGKLEDLTKRFSEYQNQNLQDRVKALDEEQRSLTKRISESQKGNLQSQVKALLDEQKTLVERFVDARKDHDQLKALVEAQENLAKRLSEAQASNEGDLKILKSCPDELKTMLDRVCQLEDATMEKYQSLLEKNKLLENSTSRDHKILEERFGDLTRTVEHREPPLQLKAAPPQNNTTNTSKREDDERAQDVQDEEVKKIMNIAEATPARAQPQNKKKRPRPATVSDEDRSSLSRNASPRFNAVASPVGTDATPSTDTHKSRKRKKKNRRGQAGDQGMQAGGAIVID</sequence>
<evidence type="ECO:0000313" key="4">
    <source>
        <dbReference type="Proteomes" id="UP000188318"/>
    </source>
</evidence>
<feature type="compositionally biased region" description="Basic and acidic residues" evidence="2">
    <location>
        <begin position="939"/>
        <end position="957"/>
    </location>
</feature>
<gene>
    <name evidence="3" type="ORF">ASPCADRAFT_212087</name>
</gene>
<keyword evidence="1" id="KW-0175">Coiled coil</keyword>
<organism evidence="3 4">
    <name type="scientific">Aspergillus carbonarius (strain ITEM 5010)</name>
    <dbReference type="NCBI Taxonomy" id="602072"/>
    <lineage>
        <taxon>Eukaryota</taxon>
        <taxon>Fungi</taxon>
        <taxon>Dikarya</taxon>
        <taxon>Ascomycota</taxon>
        <taxon>Pezizomycotina</taxon>
        <taxon>Eurotiomycetes</taxon>
        <taxon>Eurotiomycetidae</taxon>
        <taxon>Eurotiales</taxon>
        <taxon>Aspergillaceae</taxon>
        <taxon>Aspergillus</taxon>
        <taxon>Aspergillus subgen. Circumdati</taxon>
    </lineage>
</organism>
<feature type="compositionally biased region" description="Polar residues" evidence="2">
    <location>
        <begin position="15"/>
        <end position="38"/>
    </location>
</feature>
<dbReference type="OMA" id="KHESLDQ"/>
<proteinExistence type="predicted"/>
<feature type="region of interest" description="Disordered" evidence="2">
    <location>
        <begin position="921"/>
        <end position="1045"/>
    </location>
</feature>
<dbReference type="Gene3D" id="1.10.287.1490">
    <property type="match status" value="1"/>
</dbReference>
<dbReference type="OrthoDB" id="3438382at2759"/>
<feature type="coiled-coil region" evidence="1">
    <location>
        <begin position="715"/>
        <end position="795"/>
    </location>
</feature>
<protein>
    <recommendedName>
        <fullName evidence="5">Paramyosin</fullName>
    </recommendedName>
</protein>
<feature type="coiled-coil region" evidence="1">
    <location>
        <begin position="163"/>
        <end position="211"/>
    </location>
</feature>
<reference evidence="4" key="1">
    <citation type="journal article" date="2017" name="Genome Biol.">
        <title>Comparative genomics reveals high biological diversity and specific adaptations in the industrially and medically important fungal genus Aspergillus.</title>
        <authorList>
            <person name="de Vries R.P."/>
            <person name="Riley R."/>
            <person name="Wiebenga A."/>
            <person name="Aguilar-Osorio G."/>
            <person name="Amillis S."/>
            <person name="Uchima C.A."/>
            <person name="Anderluh G."/>
            <person name="Asadollahi M."/>
            <person name="Askin M."/>
            <person name="Barry K."/>
            <person name="Battaglia E."/>
            <person name="Bayram O."/>
            <person name="Benocci T."/>
            <person name="Braus-Stromeyer S.A."/>
            <person name="Caldana C."/>
            <person name="Canovas D."/>
            <person name="Cerqueira G.C."/>
            <person name="Chen F."/>
            <person name="Chen W."/>
            <person name="Choi C."/>
            <person name="Clum A."/>
            <person name="Dos Santos R.A."/>
            <person name="Damasio A.R."/>
            <person name="Diallinas G."/>
            <person name="Emri T."/>
            <person name="Fekete E."/>
            <person name="Flipphi M."/>
            <person name="Freyberg S."/>
            <person name="Gallo A."/>
            <person name="Gournas C."/>
            <person name="Habgood R."/>
            <person name="Hainaut M."/>
            <person name="Harispe M.L."/>
            <person name="Henrissat B."/>
            <person name="Hilden K.S."/>
            <person name="Hope R."/>
            <person name="Hossain A."/>
            <person name="Karabika E."/>
            <person name="Karaffa L."/>
            <person name="Karanyi Z."/>
            <person name="Krasevec N."/>
            <person name="Kuo A."/>
            <person name="Kusch H."/>
            <person name="LaButti K."/>
            <person name="Lagendijk E.L."/>
            <person name="Lapidus A."/>
            <person name="Levasseur A."/>
            <person name="Lindquist E."/>
            <person name="Lipzen A."/>
            <person name="Logrieco A.F."/>
            <person name="MacCabe A."/>
            <person name="Maekelae M.R."/>
            <person name="Malavazi I."/>
            <person name="Melin P."/>
            <person name="Meyer V."/>
            <person name="Mielnichuk N."/>
            <person name="Miskei M."/>
            <person name="Molnar A.P."/>
            <person name="Mule G."/>
            <person name="Ngan C.Y."/>
            <person name="Orejas M."/>
            <person name="Orosz E."/>
            <person name="Ouedraogo J.P."/>
            <person name="Overkamp K.M."/>
            <person name="Park H.-S."/>
            <person name="Perrone G."/>
            <person name="Piumi F."/>
            <person name="Punt P.J."/>
            <person name="Ram A.F."/>
            <person name="Ramon A."/>
            <person name="Rauscher S."/>
            <person name="Record E."/>
            <person name="Riano-Pachon D.M."/>
            <person name="Robert V."/>
            <person name="Roehrig J."/>
            <person name="Ruller R."/>
            <person name="Salamov A."/>
            <person name="Salih N.S."/>
            <person name="Samson R.A."/>
            <person name="Sandor E."/>
            <person name="Sanguinetti M."/>
            <person name="Schuetze T."/>
            <person name="Sepcic K."/>
            <person name="Shelest E."/>
            <person name="Sherlock G."/>
            <person name="Sophianopoulou V."/>
            <person name="Squina F.M."/>
            <person name="Sun H."/>
            <person name="Susca A."/>
            <person name="Todd R.B."/>
            <person name="Tsang A."/>
            <person name="Unkles S.E."/>
            <person name="van de Wiele N."/>
            <person name="van Rossen-Uffink D."/>
            <person name="Oliveira J.V."/>
            <person name="Vesth T.C."/>
            <person name="Visser J."/>
            <person name="Yu J.-H."/>
            <person name="Zhou M."/>
            <person name="Andersen M.R."/>
            <person name="Archer D.B."/>
            <person name="Baker S.E."/>
            <person name="Benoit I."/>
            <person name="Brakhage A.A."/>
            <person name="Braus G.H."/>
            <person name="Fischer R."/>
            <person name="Frisvad J.C."/>
            <person name="Goldman G.H."/>
            <person name="Houbraken J."/>
            <person name="Oakley B."/>
            <person name="Pocsi I."/>
            <person name="Scazzocchio C."/>
            <person name="Seiboth B."/>
            <person name="vanKuyk P.A."/>
            <person name="Wortman J."/>
            <person name="Dyer P.S."/>
            <person name="Grigoriev I.V."/>
        </authorList>
    </citation>
    <scope>NUCLEOTIDE SEQUENCE [LARGE SCALE GENOMIC DNA]</scope>
    <source>
        <strain evidence="4">ITEM 5010</strain>
    </source>
</reference>
<dbReference type="STRING" id="602072.A0A1R3R751"/>
<evidence type="ECO:0000313" key="3">
    <source>
        <dbReference type="EMBL" id="OOF90298.1"/>
    </source>
</evidence>
<feature type="compositionally biased region" description="Low complexity" evidence="2">
    <location>
        <begin position="1029"/>
        <end position="1045"/>
    </location>
</feature>
<dbReference type="Proteomes" id="UP000188318">
    <property type="component" value="Unassembled WGS sequence"/>
</dbReference>
<dbReference type="VEuPathDB" id="FungiDB:ASPCADRAFT_212087"/>
<feature type="region of interest" description="Disordered" evidence="2">
    <location>
        <begin position="324"/>
        <end position="343"/>
    </location>
</feature>
<feature type="compositionally biased region" description="Basic residues" evidence="2">
    <location>
        <begin position="1018"/>
        <end position="1028"/>
    </location>
</feature>
<dbReference type="EMBL" id="KV907546">
    <property type="protein sequence ID" value="OOF90298.1"/>
    <property type="molecule type" value="Genomic_DNA"/>
</dbReference>
<evidence type="ECO:0008006" key="5">
    <source>
        <dbReference type="Google" id="ProtNLM"/>
    </source>
</evidence>